<feature type="domain" description="F-box" evidence="2">
    <location>
        <begin position="482"/>
        <end position="518"/>
    </location>
</feature>
<evidence type="ECO:0000313" key="4">
    <source>
        <dbReference type="EMBL" id="KAF7992981.1"/>
    </source>
</evidence>
<protein>
    <submittedName>
        <fullName evidence="4">Uncharacterized protein</fullName>
    </submittedName>
</protein>
<feature type="region of interest" description="Disordered" evidence="1">
    <location>
        <begin position="1"/>
        <end position="83"/>
    </location>
</feature>
<dbReference type="Gene3D" id="1.20.1280.50">
    <property type="match status" value="1"/>
</dbReference>
<dbReference type="AlphaFoldDB" id="A0A834XUG8"/>
<feature type="region of interest" description="Disordered" evidence="1">
    <location>
        <begin position="114"/>
        <end position="146"/>
    </location>
</feature>
<dbReference type="InterPro" id="IPR032675">
    <property type="entry name" value="LRR_dom_sf"/>
</dbReference>
<accession>A0A834XUG8</accession>
<dbReference type="OrthoDB" id="61560at2759"/>
<dbReference type="Gene3D" id="3.30.890.10">
    <property type="entry name" value="Methyl-cpg-binding Protein 2, Chain A"/>
    <property type="match status" value="1"/>
</dbReference>
<evidence type="ECO:0000259" key="3">
    <source>
        <dbReference type="PROSITE" id="PS50982"/>
    </source>
</evidence>
<dbReference type="SMART" id="SM00391">
    <property type="entry name" value="MBD"/>
    <property type="match status" value="1"/>
</dbReference>
<dbReference type="Proteomes" id="UP000639338">
    <property type="component" value="Unassembled WGS sequence"/>
</dbReference>
<dbReference type="Pfam" id="PF12937">
    <property type="entry name" value="F-box-like"/>
    <property type="match status" value="1"/>
</dbReference>
<dbReference type="InterPro" id="IPR016177">
    <property type="entry name" value="DNA-bd_dom_sf"/>
</dbReference>
<comment type="caution">
    <text evidence="4">The sequence shown here is derived from an EMBL/GenBank/DDBJ whole genome shotgun (WGS) entry which is preliminary data.</text>
</comment>
<reference evidence="4 5" key="1">
    <citation type="submission" date="2020-08" db="EMBL/GenBank/DDBJ databases">
        <title>Aphidius gifuensis genome sequencing and assembly.</title>
        <authorList>
            <person name="Du Z."/>
        </authorList>
    </citation>
    <scope>NUCLEOTIDE SEQUENCE [LARGE SCALE GENOMIC DNA]</scope>
    <source>
        <strain evidence="4">YNYX2018</strain>
        <tissue evidence="4">Adults</tissue>
    </source>
</reference>
<dbReference type="PANTHER" id="PTHR15739">
    <property type="entry name" value="ZINC FINGER PROTEIN"/>
    <property type="match status" value="1"/>
</dbReference>
<dbReference type="InterPro" id="IPR001739">
    <property type="entry name" value="Methyl_CpG_DNA-bd"/>
</dbReference>
<name>A0A834XUG8_APHGI</name>
<evidence type="ECO:0000313" key="5">
    <source>
        <dbReference type="Proteomes" id="UP000639338"/>
    </source>
</evidence>
<organism evidence="4 5">
    <name type="scientific">Aphidius gifuensis</name>
    <name type="common">Parasitoid wasp</name>
    <dbReference type="NCBI Taxonomy" id="684658"/>
    <lineage>
        <taxon>Eukaryota</taxon>
        <taxon>Metazoa</taxon>
        <taxon>Ecdysozoa</taxon>
        <taxon>Arthropoda</taxon>
        <taxon>Hexapoda</taxon>
        <taxon>Insecta</taxon>
        <taxon>Pterygota</taxon>
        <taxon>Neoptera</taxon>
        <taxon>Endopterygota</taxon>
        <taxon>Hymenoptera</taxon>
        <taxon>Apocrita</taxon>
        <taxon>Ichneumonoidea</taxon>
        <taxon>Braconidae</taxon>
        <taxon>Aphidiinae</taxon>
        <taxon>Aphidius</taxon>
    </lineage>
</organism>
<dbReference type="PROSITE" id="PS50982">
    <property type="entry name" value="MBD"/>
    <property type="match status" value="1"/>
</dbReference>
<feature type="compositionally biased region" description="Basic and acidic residues" evidence="1">
    <location>
        <begin position="412"/>
        <end position="423"/>
    </location>
</feature>
<dbReference type="Gene3D" id="3.80.10.10">
    <property type="entry name" value="Ribonuclease Inhibitor"/>
    <property type="match status" value="1"/>
</dbReference>
<dbReference type="EMBL" id="JACMRX010000003">
    <property type="protein sequence ID" value="KAF7992981.1"/>
    <property type="molecule type" value="Genomic_DNA"/>
</dbReference>
<gene>
    <name evidence="4" type="ORF">HCN44_005762</name>
</gene>
<dbReference type="SUPFAM" id="SSF54171">
    <property type="entry name" value="DNA-binding domain"/>
    <property type="match status" value="1"/>
</dbReference>
<feature type="compositionally biased region" description="Acidic residues" evidence="1">
    <location>
        <begin position="16"/>
        <end position="32"/>
    </location>
</feature>
<keyword evidence="5" id="KW-1185">Reference proteome</keyword>
<dbReference type="GO" id="GO:0003677">
    <property type="term" value="F:DNA binding"/>
    <property type="evidence" value="ECO:0007669"/>
    <property type="project" value="InterPro"/>
</dbReference>
<dbReference type="PANTHER" id="PTHR15739:SF5">
    <property type="entry name" value="LD23158P"/>
    <property type="match status" value="1"/>
</dbReference>
<sequence length="889" mass="99173">MEEVVAEVNGGNAEMAQDDTNLETTDTTESEVTETSSKTTTTTTTESQDDTTESPAISTTAISTTPSTPPPSTTPTVASVNNDTTEIETTIKMEVDEVNGDVKDDEAVVKKIGNSTKRKLRKSKSNSTSSVETDTKLKTRGQKRKSPDLIDNNVSIIKTDDSSIDDDFFGFDITKIDDNRAFQILQKLIAETESGEISPLMSKRKRLLPKLNRQKDDNNEMIIDNDVKTKTQIETDKLKNDVKIINNNTTIDKTSESLKLNEQRSIYTEPFKYGWRRELIWKGLPDSNQKRSADIYYYSPKGKKLKSLKEISECLTTKELTLDNFTFINEPIGVKDPALEIIRDAKRLRSDSTGGTPSKKIVATKRTSISKKLPSPTQVVVTSKTPTNKLSSPKNNASAGFKVKMPIKRSSIKKDIKTTKDPEMLPPQWSSSSSTTPSRKSQGTTEKSLSPKNKKLPIKKKLPMEMNPRDYFMVSVCAGYNALSRIFQYLKVQELLRASRVCRMWRDIAAQQVLWKTVRMKNSQVTDWDGLVACLKRHGTQHLDLRKMIISDEPNNCWDKFIKVIPSVASIKKLDLCRCPANVVQDIMKNCPHIEILNATSIQCQSLNIDTIENMTNCQELKLKALNGMSLKNNITPIEKLNKLSLLSLTSIKDLGKQNIEAIGSLINLTTLELGECSDFPSKFGTDVLSKLNKLEKIRLEKGQNTCCTFEIIDGISKLESIQQVELINFDIKIGFDKCIASCSNIKRLLIIPTYVSQSATSNNMILSGVTKLSDTLTDFIWGITTELLGVTELFVSQSADAAKQKSLKNLIPVSKPVPCYNLIENIQDDVPVEKDKKEGSTTNPSIEVLALHQLTKLLLAALPKTRIKILTTPFAATWRQSISDTISQ</sequence>
<feature type="compositionally biased region" description="Low complexity" evidence="1">
    <location>
        <begin position="53"/>
        <end position="66"/>
    </location>
</feature>
<proteinExistence type="predicted"/>
<feature type="region of interest" description="Disordered" evidence="1">
    <location>
        <begin position="372"/>
        <end position="457"/>
    </location>
</feature>
<evidence type="ECO:0000256" key="1">
    <source>
        <dbReference type="SAM" id="MobiDB-lite"/>
    </source>
</evidence>
<dbReference type="PROSITE" id="PS50181">
    <property type="entry name" value="FBOX"/>
    <property type="match status" value="1"/>
</dbReference>
<evidence type="ECO:0000259" key="2">
    <source>
        <dbReference type="PROSITE" id="PS50181"/>
    </source>
</evidence>
<dbReference type="SUPFAM" id="SSF81383">
    <property type="entry name" value="F-box domain"/>
    <property type="match status" value="1"/>
</dbReference>
<dbReference type="InterPro" id="IPR001810">
    <property type="entry name" value="F-box_dom"/>
</dbReference>
<dbReference type="SUPFAM" id="SSF52047">
    <property type="entry name" value="RNI-like"/>
    <property type="match status" value="1"/>
</dbReference>
<dbReference type="Pfam" id="PF01429">
    <property type="entry name" value="MBD"/>
    <property type="match status" value="1"/>
</dbReference>
<feature type="domain" description="MBD" evidence="3">
    <location>
        <begin position="261"/>
        <end position="332"/>
    </location>
</feature>
<feature type="compositionally biased region" description="Polar residues" evidence="1">
    <location>
        <begin position="375"/>
        <end position="398"/>
    </location>
</feature>
<dbReference type="InterPro" id="IPR036047">
    <property type="entry name" value="F-box-like_dom_sf"/>
</dbReference>
<dbReference type="InterPro" id="IPR052283">
    <property type="entry name" value="GenomicStab_NeuMorph_Reg"/>
</dbReference>
<feature type="compositionally biased region" description="Low complexity" evidence="1">
    <location>
        <begin position="33"/>
        <end position="46"/>
    </location>
</feature>